<dbReference type="Proteomes" id="UP000541352">
    <property type="component" value="Unassembled WGS sequence"/>
</dbReference>
<name>A0A7W5ZRW8_9BACT</name>
<gene>
    <name evidence="1" type="ORF">FHS57_005805</name>
</gene>
<comment type="caution">
    <text evidence="1">The sequence shown here is derived from an EMBL/GenBank/DDBJ whole genome shotgun (WGS) entry which is preliminary data.</text>
</comment>
<reference evidence="1 2" key="1">
    <citation type="submission" date="2020-08" db="EMBL/GenBank/DDBJ databases">
        <title>Genomic Encyclopedia of Type Strains, Phase IV (KMG-IV): sequencing the most valuable type-strain genomes for metagenomic binning, comparative biology and taxonomic classification.</title>
        <authorList>
            <person name="Goeker M."/>
        </authorList>
    </citation>
    <scope>NUCLEOTIDE SEQUENCE [LARGE SCALE GENOMIC DNA]</scope>
    <source>
        <strain evidence="1 2">DSM 17976</strain>
    </source>
</reference>
<accession>A0A7W5ZRW8</accession>
<proteinExistence type="predicted"/>
<keyword evidence="2" id="KW-1185">Reference proteome</keyword>
<sequence>MIFFIPQMFCVTQIKIQRGLAQISSLAELITQNLRVSAVLESA</sequence>
<organism evidence="1 2">
    <name type="scientific">Runella defluvii</name>
    <dbReference type="NCBI Taxonomy" id="370973"/>
    <lineage>
        <taxon>Bacteria</taxon>
        <taxon>Pseudomonadati</taxon>
        <taxon>Bacteroidota</taxon>
        <taxon>Cytophagia</taxon>
        <taxon>Cytophagales</taxon>
        <taxon>Spirosomataceae</taxon>
        <taxon>Runella</taxon>
    </lineage>
</organism>
<protein>
    <submittedName>
        <fullName evidence="1">Uncharacterized protein</fullName>
    </submittedName>
</protein>
<dbReference type="RefSeq" id="WP_262889967.1">
    <property type="nucleotide sequence ID" value="NZ_JACIBY010000021.1"/>
</dbReference>
<dbReference type="EMBL" id="JACIBY010000021">
    <property type="protein sequence ID" value="MBB3841776.1"/>
    <property type="molecule type" value="Genomic_DNA"/>
</dbReference>
<dbReference type="AlphaFoldDB" id="A0A7W5ZRW8"/>
<evidence type="ECO:0000313" key="2">
    <source>
        <dbReference type="Proteomes" id="UP000541352"/>
    </source>
</evidence>
<evidence type="ECO:0000313" key="1">
    <source>
        <dbReference type="EMBL" id="MBB3841776.1"/>
    </source>
</evidence>